<evidence type="ECO:0000313" key="1">
    <source>
        <dbReference type="EMBL" id="SBW22336.1"/>
    </source>
</evidence>
<sequence>MFFYMYVFRSGWRDGWQGLAFCLYRAWHEKTINLLNTSVAAPQEAVYPFETVAVRTAPLPSPSASLRAS</sequence>
<dbReference type="AlphaFoldDB" id="A0A1C3NXQ1"/>
<reference evidence="2" key="1">
    <citation type="submission" date="2016-02" db="EMBL/GenBank/DDBJ databases">
        <authorList>
            <person name="Wibberg D."/>
        </authorList>
    </citation>
    <scope>NUCLEOTIDE SEQUENCE [LARGE SCALE GENOMIC DNA]</scope>
</reference>
<keyword evidence="2" id="KW-1185">Reference proteome</keyword>
<proteinExistence type="predicted"/>
<name>A0A1C3NXQ1_9ACTN</name>
<dbReference type="EMBL" id="FLUV01001039">
    <property type="protein sequence ID" value="SBW22336.1"/>
    <property type="molecule type" value="Genomic_DNA"/>
</dbReference>
<protein>
    <submittedName>
        <fullName evidence="1">Uncharacterized protein</fullName>
    </submittedName>
</protein>
<dbReference type="Proteomes" id="UP000199013">
    <property type="component" value="Unassembled WGS sequence"/>
</dbReference>
<accession>A0A1C3NXQ1</accession>
<gene>
    <name evidence="1" type="ORF">FDG2_2480</name>
</gene>
<evidence type="ECO:0000313" key="2">
    <source>
        <dbReference type="Proteomes" id="UP000199013"/>
    </source>
</evidence>
<organism evidence="1 2">
    <name type="scientific">Candidatus Protofrankia californiensis</name>
    <dbReference type="NCBI Taxonomy" id="1839754"/>
    <lineage>
        <taxon>Bacteria</taxon>
        <taxon>Bacillati</taxon>
        <taxon>Actinomycetota</taxon>
        <taxon>Actinomycetes</taxon>
        <taxon>Frankiales</taxon>
        <taxon>Frankiaceae</taxon>
        <taxon>Protofrankia</taxon>
    </lineage>
</organism>